<dbReference type="AlphaFoldDB" id="A0A0A9ALU0"/>
<proteinExistence type="predicted"/>
<reference evidence="1" key="2">
    <citation type="journal article" date="2015" name="Data Brief">
        <title>Shoot transcriptome of the giant reed, Arundo donax.</title>
        <authorList>
            <person name="Barrero R.A."/>
            <person name="Guerrero F.D."/>
            <person name="Moolhuijzen P."/>
            <person name="Goolsby J.A."/>
            <person name="Tidwell J."/>
            <person name="Bellgard S.E."/>
            <person name="Bellgard M.I."/>
        </authorList>
    </citation>
    <scope>NUCLEOTIDE SEQUENCE</scope>
    <source>
        <tissue evidence="1">Shoot tissue taken approximately 20 cm above the soil surface</tissue>
    </source>
</reference>
<reference evidence="1" key="1">
    <citation type="submission" date="2014-09" db="EMBL/GenBank/DDBJ databases">
        <authorList>
            <person name="Magalhaes I.L.F."/>
            <person name="Oliveira U."/>
            <person name="Santos F.R."/>
            <person name="Vidigal T.H.D.A."/>
            <person name="Brescovit A.D."/>
            <person name="Santos A.J."/>
        </authorList>
    </citation>
    <scope>NUCLEOTIDE SEQUENCE</scope>
    <source>
        <tissue evidence="1">Shoot tissue taken approximately 20 cm above the soil surface</tissue>
    </source>
</reference>
<dbReference type="EMBL" id="GBRH01247975">
    <property type="protein sequence ID" value="JAD49920.1"/>
    <property type="molecule type" value="Transcribed_RNA"/>
</dbReference>
<evidence type="ECO:0000313" key="1">
    <source>
        <dbReference type="EMBL" id="JAD49920.1"/>
    </source>
</evidence>
<name>A0A0A9ALU0_ARUDO</name>
<organism evidence="1">
    <name type="scientific">Arundo donax</name>
    <name type="common">Giant reed</name>
    <name type="synonym">Donax arundinaceus</name>
    <dbReference type="NCBI Taxonomy" id="35708"/>
    <lineage>
        <taxon>Eukaryota</taxon>
        <taxon>Viridiplantae</taxon>
        <taxon>Streptophyta</taxon>
        <taxon>Embryophyta</taxon>
        <taxon>Tracheophyta</taxon>
        <taxon>Spermatophyta</taxon>
        <taxon>Magnoliopsida</taxon>
        <taxon>Liliopsida</taxon>
        <taxon>Poales</taxon>
        <taxon>Poaceae</taxon>
        <taxon>PACMAD clade</taxon>
        <taxon>Arundinoideae</taxon>
        <taxon>Arundineae</taxon>
        <taxon>Arundo</taxon>
    </lineage>
</organism>
<accession>A0A0A9ALU0</accession>
<protein>
    <submittedName>
        <fullName evidence="1">Uncharacterized protein</fullName>
    </submittedName>
</protein>
<sequence length="33" mass="3786">MEKMCLLMEPTVYVTHRTVSVGYIIDLADFVPL</sequence>